<accession>A0A2T8JF54</accession>
<gene>
    <name evidence="3" type="ORF">PAHAL_4G356400</name>
</gene>
<dbReference type="EMBL" id="CM008049">
    <property type="protein sequence ID" value="PVH48553.1"/>
    <property type="molecule type" value="Genomic_DNA"/>
</dbReference>
<evidence type="ECO:0000256" key="1">
    <source>
        <dbReference type="SAM" id="MobiDB-lite"/>
    </source>
</evidence>
<feature type="region of interest" description="Disordered" evidence="1">
    <location>
        <begin position="506"/>
        <end position="547"/>
    </location>
</feature>
<dbReference type="InterPro" id="IPR056018">
    <property type="entry name" value="DUF7597"/>
</dbReference>
<sequence>MAFLNIGPTPMLLRVFSRVIVRSHDLAIVTVSPLPDEHAPFAVVREALLDLLVGRYGLRVRDIQHCPFGRGQAFVRLARVSDRDGLVSHSPHQFQGMSFEFVNHNRGANARRVTFNRECWLIIIIKARVTDLLDVPHYILFLEGDDFDGISFSVQCEILHQNILGGLPQDEDIPPGGLGRDFIYPGIEHNIVNHNVQDNQQAEQVEHLEIPNMDAADEVIDPQPNIVEDPPADDEQINYSFQQDLSDEHSSADSVVNASVVNALPDLNAVPGGEVVPANDVPGDEDAPVIVLGMEAPAGLAAIAGLGAHAEPKLVAPHVGQIMGEDLGLWAKFFFLVGCPELSVPIPKDWAPFFLVILLSPDSFDWARKFVRSSVWNALLSCTNTSSYMTFALPASCPKNVAVLVEVVEENQTECFEEKTSIPLKRPLVETEVRRSPRIKTRNGGFKISSCSSRGCLACSACPPGLSINMTKAIGEDACKVATGTFSDTSLLTKNNIDKVVRGGKSIRKASDAKNEAAGSKKKKRKSSLTEVADVQDDDSNNKKKKN</sequence>
<dbReference type="Gramene" id="PVH48553">
    <property type="protein sequence ID" value="PVH48553"/>
    <property type="gene ID" value="PAHAL_4G356400"/>
</dbReference>
<feature type="domain" description="DUF7597" evidence="2">
    <location>
        <begin position="19"/>
        <end position="113"/>
    </location>
</feature>
<dbReference type="PANTHER" id="PTHR33075:SF7">
    <property type="entry name" value="OS02G0303350 PROTEIN"/>
    <property type="match status" value="1"/>
</dbReference>
<reference evidence="3" key="1">
    <citation type="submission" date="2018-04" db="EMBL/GenBank/DDBJ databases">
        <title>WGS assembly of Panicum hallii.</title>
        <authorList>
            <person name="Lovell J."/>
            <person name="Jenkins J."/>
            <person name="Lowry D."/>
            <person name="Mamidi S."/>
            <person name="Sreedasyam A."/>
            <person name="Weng X."/>
            <person name="Barry K."/>
            <person name="Bonette J."/>
            <person name="Campitelli B."/>
            <person name="Daum C."/>
            <person name="Gordon S."/>
            <person name="Gould B."/>
            <person name="Lipzen A."/>
            <person name="Macqueen A."/>
            <person name="Palacio-Mejia J."/>
            <person name="Plott C."/>
            <person name="Shakirov E."/>
            <person name="Shu S."/>
            <person name="Yoshinaga Y."/>
            <person name="Zane M."/>
            <person name="Rokhsar D."/>
            <person name="Grimwood J."/>
            <person name="Schmutz J."/>
            <person name="Juenger T."/>
        </authorList>
    </citation>
    <scope>NUCLEOTIDE SEQUENCE [LARGE SCALE GENOMIC DNA]</scope>
    <source>
        <strain evidence="3">FIL2</strain>
    </source>
</reference>
<evidence type="ECO:0000313" key="3">
    <source>
        <dbReference type="EMBL" id="PVH48553.1"/>
    </source>
</evidence>
<organism evidence="3">
    <name type="scientific">Panicum hallii</name>
    <dbReference type="NCBI Taxonomy" id="206008"/>
    <lineage>
        <taxon>Eukaryota</taxon>
        <taxon>Viridiplantae</taxon>
        <taxon>Streptophyta</taxon>
        <taxon>Embryophyta</taxon>
        <taxon>Tracheophyta</taxon>
        <taxon>Spermatophyta</taxon>
        <taxon>Magnoliopsida</taxon>
        <taxon>Liliopsida</taxon>
        <taxon>Poales</taxon>
        <taxon>Poaceae</taxon>
        <taxon>PACMAD clade</taxon>
        <taxon>Panicoideae</taxon>
        <taxon>Panicodae</taxon>
        <taxon>Paniceae</taxon>
        <taxon>Panicinae</taxon>
        <taxon>Panicum</taxon>
        <taxon>Panicum sect. Panicum</taxon>
    </lineage>
</organism>
<dbReference type="Pfam" id="PF24530">
    <property type="entry name" value="DUF7597"/>
    <property type="match status" value="1"/>
</dbReference>
<dbReference type="Proteomes" id="UP000243499">
    <property type="component" value="Chromosome 4"/>
</dbReference>
<proteinExistence type="predicted"/>
<protein>
    <recommendedName>
        <fullName evidence="2">DUF7597 domain-containing protein</fullName>
    </recommendedName>
</protein>
<dbReference type="PANTHER" id="PTHR33075">
    <property type="entry name" value="OS02G0499800 PROTEIN"/>
    <property type="match status" value="1"/>
</dbReference>
<dbReference type="AlphaFoldDB" id="A0A2T8JF54"/>
<evidence type="ECO:0000259" key="2">
    <source>
        <dbReference type="Pfam" id="PF24530"/>
    </source>
</evidence>
<name>A0A2T8JF54_9POAL</name>